<name>A0ACC2DWV9_DIPCM</name>
<reference evidence="2" key="1">
    <citation type="journal article" date="2024" name="Proc. Natl. Acad. Sci. U.S.A.">
        <title>Extraordinary preservation of gene collinearity over three hundred million years revealed in homosporous lycophytes.</title>
        <authorList>
            <person name="Li C."/>
            <person name="Wickell D."/>
            <person name="Kuo L.Y."/>
            <person name="Chen X."/>
            <person name="Nie B."/>
            <person name="Liao X."/>
            <person name="Peng D."/>
            <person name="Ji J."/>
            <person name="Jenkins J."/>
            <person name="Williams M."/>
            <person name="Shu S."/>
            <person name="Plott C."/>
            <person name="Barry K."/>
            <person name="Rajasekar S."/>
            <person name="Grimwood J."/>
            <person name="Han X."/>
            <person name="Sun S."/>
            <person name="Hou Z."/>
            <person name="He W."/>
            <person name="Dai G."/>
            <person name="Sun C."/>
            <person name="Schmutz J."/>
            <person name="Leebens-Mack J.H."/>
            <person name="Li F.W."/>
            <person name="Wang L."/>
        </authorList>
    </citation>
    <scope>NUCLEOTIDE SEQUENCE [LARGE SCALE GENOMIC DNA]</scope>
    <source>
        <strain evidence="2">cv. PW_Plant_1</strain>
    </source>
</reference>
<organism evidence="1 2">
    <name type="scientific">Diphasiastrum complanatum</name>
    <name type="common">Issler's clubmoss</name>
    <name type="synonym">Lycopodium complanatum</name>
    <dbReference type="NCBI Taxonomy" id="34168"/>
    <lineage>
        <taxon>Eukaryota</taxon>
        <taxon>Viridiplantae</taxon>
        <taxon>Streptophyta</taxon>
        <taxon>Embryophyta</taxon>
        <taxon>Tracheophyta</taxon>
        <taxon>Lycopodiopsida</taxon>
        <taxon>Lycopodiales</taxon>
        <taxon>Lycopodiaceae</taxon>
        <taxon>Lycopodioideae</taxon>
        <taxon>Diphasiastrum</taxon>
    </lineage>
</organism>
<accession>A0ACC2DWV9</accession>
<sequence length="166" mass="18037">MLLLLVASDFGCGFLVAVSQGIVIRVCSATVAAQSSWISREQSFSHGSAGIPVSLLSVFHRLHVCLREGSSLGSLDVVMITMPSKVIPHLISCSGAATYTPAAAVLGITYFWITNTRLQLLCFLAAAHRQSKRLYDTVVPPGTDPAFDRGQGSSHRQVMRRKIHRW</sequence>
<dbReference type="EMBL" id="CM055095">
    <property type="protein sequence ID" value="KAJ7558497.1"/>
    <property type="molecule type" value="Genomic_DNA"/>
</dbReference>
<evidence type="ECO:0000313" key="1">
    <source>
        <dbReference type="EMBL" id="KAJ7558497.1"/>
    </source>
</evidence>
<protein>
    <submittedName>
        <fullName evidence="1">Uncharacterized protein</fullName>
    </submittedName>
</protein>
<evidence type="ECO:0000313" key="2">
    <source>
        <dbReference type="Proteomes" id="UP001162992"/>
    </source>
</evidence>
<dbReference type="Proteomes" id="UP001162992">
    <property type="component" value="Chromosome 4"/>
</dbReference>
<comment type="caution">
    <text evidence="1">The sequence shown here is derived from an EMBL/GenBank/DDBJ whole genome shotgun (WGS) entry which is preliminary data.</text>
</comment>
<proteinExistence type="predicted"/>
<gene>
    <name evidence="1" type="ORF">O6H91_04G042700</name>
</gene>
<keyword evidence="2" id="KW-1185">Reference proteome</keyword>